<keyword evidence="4" id="KW-0443">Lipid metabolism</keyword>
<reference evidence="8 9" key="1">
    <citation type="journal article" date="2016" name="Genome Biol. Evol.">
        <title>Divergent and convergent evolution of fungal pathogenicity.</title>
        <authorList>
            <person name="Shang Y."/>
            <person name="Xiao G."/>
            <person name="Zheng P."/>
            <person name="Cen K."/>
            <person name="Zhan S."/>
            <person name="Wang C."/>
        </authorList>
    </citation>
    <scope>NUCLEOTIDE SEQUENCE [LARGE SCALE GENOMIC DNA]</scope>
    <source>
        <strain evidence="8 9">ARSEF 7405</strain>
    </source>
</reference>
<name>A0A162IJM8_9EURO</name>
<dbReference type="EMBL" id="AZGZ01000006">
    <property type="protein sequence ID" value="KZZ94433.1"/>
    <property type="molecule type" value="Genomic_DNA"/>
</dbReference>
<dbReference type="InterPro" id="IPR020845">
    <property type="entry name" value="AMP-binding_CS"/>
</dbReference>
<feature type="compositionally biased region" description="Polar residues" evidence="5">
    <location>
        <begin position="23"/>
        <end position="34"/>
    </location>
</feature>
<organism evidence="8 9">
    <name type="scientific">Ascosphaera apis ARSEF 7405</name>
    <dbReference type="NCBI Taxonomy" id="392613"/>
    <lineage>
        <taxon>Eukaryota</taxon>
        <taxon>Fungi</taxon>
        <taxon>Dikarya</taxon>
        <taxon>Ascomycota</taxon>
        <taxon>Pezizomycotina</taxon>
        <taxon>Eurotiomycetes</taxon>
        <taxon>Eurotiomycetidae</taxon>
        <taxon>Onygenales</taxon>
        <taxon>Ascosphaeraceae</taxon>
        <taxon>Ascosphaera</taxon>
    </lineage>
</organism>
<dbReference type="OrthoDB" id="1882297at2759"/>
<evidence type="ECO:0000313" key="8">
    <source>
        <dbReference type="EMBL" id="KZZ94433.1"/>
    </source>
</evidence>
<evidence type="ECO:0000259" key="6">
    <source>
        <dbReference type="Pfam" id="PF00501"/>
    </source>
</evidence>
<dbReference type="InterPro" id="IPR025110">
    <property type="entry name" value="AMP-bd_C"/>
</dbReference>
<comment type="caution">
    <text evidence="8">The sequence shown here is derived from an EMBL/GenBank/DDBJ whole genome shotgun (WGS) entry which is preliminary data.</text>
</comment>
<dbReference type="GO" id="GO:0016874">
    <property type="term" value="F:ligase activity"/>
    <property type="evidence" value="ECO:0007669"/>
    <property type="project" value="UniProtKB-KW"/>
</dbReference>
<dbReference type="InterPro" id="IPR000873">
    <property type="entry name" value="AMP-dep_synth/lig_dom"/>
</dbReference>
<dbReference type="PANTHER" id="PTHR43859">
    <property type="entry name" value="ACYL-ACTIVATING ENZYME"/>
    <property type="match status" value="1"/>
</dbReference>
<proteinExistence type="inferred from homology"/>
<accession>A0A162IJM8</accession>
<evidence type="ECO:0000256" key="1">
    <source>
        <dbReference type="ARBA" id="ARBA00006432"/>
    </source>
</evidence>
<dbReference type="Pfam" id="PF00501">
    <property type="entry name" value="AMP-binding"/>
    <property type="match status" value="1"/>
</dbReference>
<gene>
    <name evidence="8" type="ORF">AAP_01733</name>
</gene>
<dbReference type="Pfam" id="PF13193">
    <property type="entry name" value="AMP-binding_C"/>
    <property type="match status" value="1"/>
</dbReference>
<protein>
    <submittedName>
        <fullName evidence="8">AMP-binding domain protein</fullName>
    </submittedName>
</protein>
<dbReference type="AlphaFoldDB" id="A0A162IJM8"/>
<dbReference type="GO" id="GO:0006631">
    <property type="term" value="P:fatty acid metabolic process"/>
    <property type="evidence" value="ECO:0007669"/>
    <property type="project" value="UniProtKB-KW"/>
</dbReference>
<feature type="domain" description="AMP-dependent synthetase/ligase" evidence="6">
    <location>
        <begin position="53"/>
        <end position="443"/>
    </location>
</feature>
<keyword evidence="3" id="KW-0276">Fatty acid metabolism</keyword>
<dbReference type="Gene3D" id="3.40.50.12780">
    <property type="entry name" value="N-terminal domain of ligase-like"/>
    <property type="match status" value="1"/>
</dbReference>
<evidence type="ECO:0000256" key="5">
    <source>
        <dbReference type="SAM" id="MobiDB-lite"/>
    </source>
</evidence>
<evidence type="ECO:0000313" key="9">
    <source>
        <dbReference type="Proteomes" id="UP000242877"/>
    </source>
</evidence>
<sequence length="565" mass="62570">MSPPTSRLRSIAAHLNPRGHGNGSSNSQFTTSLPPSVERGNYTPLSPTIFLPRAAEVEPDALAIYHITANNKILQRTYQEAADRARGLAYYIKKHGYKRVGILCPNTPAFLESLYGISAAGAISCSVNYRLKPEDIAYIFSHASVDCIIVDQEYLPLLSLYTKSNPSTTLLIDTDTDAISGELSGPFDNAILEGLEHDTATGNHGWQGLDIFPQDENDMHSLAYTSGTTSRPKGVEMTHRSLYLVSLTTVGEANLNVSRPGVEEGRDRCKYLWTLPMFHAAGWTFPFAVTAVRGTHYSIRKIDYPLIWRLLKQHQITHFCAAPTVNTLLCSNPSAERLPFPVQVCVGASPPTPALFQRMTELNLHPGHLYGMTETYGPITKCYMLPSYKSLPKEEFFENMARQGHGSLTAESQRVVRIDQPPGKLVDMKKDAKEVGEIVYRGDLAVWHPDGAIKIVDRMKDVIISGGENISSVSLESMLVNHPDILEVGVVGVKDSHWGERPKAYVTLQQGCVTTGEEIIRWAREKSDISGFMIPREVEIVKELPKTSTGKIQKNVLREWSKAGH</sequence>
<dbReference type="PANTHER" id="PTHR43859:SF4">
    <property type="entry name" value="BUTANOATE--COA LIGASE AAE1-RELATED"/>
    <property type="match status" value="1"/>
</dbReference>
<evidence type="ECO:0000256" key="3">
    <source>
        <dbReference type="ARBA" id="ARBA00022832"/>
    </source>
</evidence>
<dbReference type="Proteomes" id="UP000242877">
    <property type="component" value="Unassembled WGS sequence"/>
</dbReference>
<dbReference type="PROSITE" id="PS00455">
    <property type="entry name" value="AMP_BINDING"/>
    <property type="match status" value="1"/>
</dbReference>
<dbReference type="Gene3D" id="3.30.300.30">
    <property type="match status" value="1"/>
</dbReference>
<keyword evidence="2" id="KW-0436">Ligase</keyword>
<evidence type="ECO:0000256" key="2">
    <source>
        <dbReference type="ARBA" id="ARBA00022598"/>
    </source>
</evidence>
<comment type="similarity">
    <text evidence="1">Belongs to the ATP-dependent AMP-binding enzyme family.</text>
</comment>
<feature type="domain" description="AMP-binding enzyme C-terminal" evidence="7">
    <location>
        <begin position="475"/>
        <end position="551"/>
    </location>
</feature>
<evidence type="ECO:0000259" key="7">
    <source>
        <dbReference type="Pfam" id="PF13193"/>
    </source>
</evidence>
<dbReference type="VEuPathDB" id="FungiDB:AAP_01733"/>
<dbReference type="InterPro" id="IPR045851">
    <property type="entry name" value="AMP-bd_C_sf"/>
</dbReference>
<dbReference type="InterPro" id="IPR042099">
    <property type="entry name" value="ANL_N_sf"/>
</dbReference>
<feature type="region of interest" description="Disordered" evidence="5">
    <location>
        <begin position="1"/>
        <end position="37"/>
    </location>
</feature>
<keyword evidence="9" id="KW-1185">Reference proteome</keyword>
<evidence type="ECO:0000256" key="4">
    <source>
        <dbReference type="ARBA" id="ARBA00023098"/>
    </source>
</evidence>
<dbReference type="FunFam" id="3.30.300.30:FF:000008">
    <property type="entry name" value="2,3-dihydroxybenzoate-AMP ligase"/>
    <property type="match status" value="1"/>
</dbReference>
<dbReference type="SUPFAM" id="SSF56801">
    <property type="entry name" value="Acetyl-CoA synthetase-like"/>
    <property type="match status" value="1"/>
</dbReference>